<dbReference type="InterPro" id="IPR029787">
    <property type="entry name" value="Nucleotide_cyclase"/>
</dbReference>
<evidence type="ECO:0000313" key="4">
    <source>
        <dbReference type="EMBL" id="OFC70886.1"/>
    </source>
</evidence>
<dbReference type="SUPFAM" id="SSF55073">
    <property type="entry name" value="Nucleotide cyclase"/>
    <property type="match status" value="1"/>
</dbReference>
<gene>
    <name evidence="4" type="ORF">BFC18_10575</name>
</gene>
<evidence type="ECO:0000259" key="1">
    <source>
        <dbReference type="PROSITE" id="PS50113"/>
    </source>
</evidence>
<dbReference type="CDD" id="cd01948">
    <property type="entry name" value="EAL"/>
    <property type="match status" value="1"/>
</dbReference>
<accession>A0A1E7ZBI7</accession>
<dbReference type="InterPro" id="IPR052155">
    <property type="entry name" value="Biofilm_reg_signaling"/>
</dbReference>
<dbReference type="Pfam" id="PF07494">
    <property type="entry name" value="Reg_prop"/>
    <property type="match status" value="1"/>
</dbReference>
<dbReference type="InterPro" id="IPR000160">
    <property type="entry name" value="GGDEF_dom"/>
</dbReference>
<dbReference type="InterPro" id="IPR035919">
    <property type="entry name" value="EAL_sf"/>
</dbReference>
<reference evidence="4 5" key="1">
    <citation type="submission" date="2016-08" db="EMBL/GenBank/DDBJ databases">
        <authorList>
            <person name="Seilhamer J.J."/>
        </authorList>
    </citation>
    <scope>NUCLEOTIDE SEQUENCE [LARGE SCALE GENOMIC DNA]</scope>
    <source>
        <strain evidence="4 5">KCTC 42603</strain>
    </source>
</reference>
<dbReference type="PROSITE" id="PS50883">
    <property type="entry name" value="EAL"/>
    <property type="match status" value="1"/>
</dbReference>
<dbReference type="InterPro" id="IPR013656">
    <property type="entry name" value="PAS_4"/>
</dbReference>
<dbReference type="InterPro" id="IPR000700">
    <property type="entry name" value="PAS-assoc_C"/>
</dbReference>
<dbReference type="Proteomes" id="UP000175691">
    <property type="component" value="Unassembled WGS sequence"/>
</dbReference>
<feature type="domain" description="PAC" evidence="1">
    <location>
        <begin position="923"/>
        <end position="978"/>
    </location>
</feature>
<dbReference type="Gene3D" id="2.130.10.10">
    <property type="entry name" value="YVTN repeat-like/Quinoprotein amine dehydrogenase"/>
    <property type="match status" value="2"/>
</dbReference>
<dbReference type="Pfam" id="PF08448">
    <property type="entry name" value="PAS_4"/>
    <property type="match status" value="1"/>
</dbReference>
<dbReference type="SMART" id="SM00267">
    <property type="entry name" value="GGDEF"/>
    <property type="match status" value="1"/>
</dbReference>
<dbReference type="PROSITE" id="PS50113">
    <property type="entry name" value="PAC"/>
    <property type="match status" value="1"/>
</dbReference>
<dbReference type="Pfam" id="PF00563">
    <property type="entry name" value="EAL"/>
    <property type="match status" value="1"/>
</dbReference>
<dbReference type="SUPFAM" id="SSF141868">
    <property type="entry name" value="EAL domain-like"/>
    <property type="match status" value="1"/>
</dbReference>
<dbReference type="InterPro" id="IPR035965">
    <property type="entry name" value="PAS-like_dom_sf"/>
</dbReference>
<keyword evidence="5" id="KW-1185">Reference proteome</keyword>
<dbReference type="InterPro" id="IPR011110">
    <property type="entry name" value="Reg_prop"/>
</dbReference>
<dbReference type="Pfam" id="PF00990">
    <property type="entry name" value="GGDEF"/>
    <property type="match status" value="1"/>
</dbReference>
<dbReference type="PANTHER" id="PTHR44757">
    <property type="entry name" value="DIGUANYLATE CYCLASE DGCP"/>
    <property type="match status" value="1"/>
</dbReference>
<evidence type="ECO:0000259" key="2">
    <source>
        <dbReference type="PROSITE" id="PS50883"/>
    </source>
</evidence>
<dbReference type="STRING" id="1656094.BFC18_10575"/>
<dbReference type="Gene3D" id="3.30.70.270">
    <property type="match status" value="1"/>
</dbReference>
<dbReference type="InterPro" id="IPR015943">
    <property type="entry name" value="WD40/YVTN_repeat-like_dom_sf"/>
</dbReference>
<name>A0A1E7ZBI7_9ALTE</name>
<dbReference type="SMART" id="SM00052">
    <property type="entry name" value="EAL"/>
    <property type="match status" value="1"/>
</dbReference>
<evidence type="ECO:0000313" key="5">
    <source>
        <dbReference type="Proteomes" id="UP000175691"/>
    </source>
</evidence>
<dbReference type="InterPro" id="IPR001633">
    <property type="entry name" value="EAL_dom"/>
</dbReference>
<dbReference type="NCBIfam" id="TIGR00254">
    <property type="entry name" value="GGDEF"/>
    <property type="match status" value="1"/>
</dbReference>
<sequence length="1404" mass="157943">MKNLWHSFLPAKLHLICLFSFLQLCLITTSVKAVPVIKDPALRQFGTAQGLAQDSVRDIVRDKDGFIWVATEGGLSRWDGYRFVTVEGPEGAFVNNLISNLFVDDMNRLWISTDNQGVFYIDLKTDNYQKVLKVADFLEPDWVQSADAFEYLANGDMAIALDQVVVRYSPDKQTSTDIFRLSEQELSANEAIRDIKSIGNQLFVATTSRLYVTSLHDNGQTVKQLHYLNEQTRTRATQNAKVLYQYAADKLFVGTVGGLFSIDVDDFLTATDDEINVNTQLVLNNRNIWTVVPGIHGEFWLGTDRGLHRLEKIENEWQSEHILNPVSGSLELADKTIHAILPDELGNLWLGSNFGGLLFWYAKPLSIETFQNTIRDSKPALASNIVWSFLELGDDLWVGTENGLTRFNLKTQQSQHFLQVDEDDYLSPMQSINDIHPAGPNKLILEINNSLKQFSIDTGELTDMPLTTPLAEKVFSDWCFGSARDKQGRIYFLTHGFYRYDPATKRVEEIPLEEEGLSALHGGMFLDESAGYPGKVLLSLNDGIYQLDTQTLSIETVFALSDDMQKTLNFVSTYVVDTHGMLWLGFLNKGLIGLDAKTFKVKQALSSKNKLYSDIVYSLITDDAGDIWFASHGYFARYQPLSDTLERFRYGEQVRVSEFNEGAGIRLRDGRIALGSTTGFILFEPAKLSAETTTKTINIRKMVISGVSLDSRTITQPLRNFSGEHINFEHSDFGLTIQFSALSSSYMSDTKFRYKLVRGNTVVNESIIENGSVNFAFLAPGEYHFEVAPLKQNTDMLLLPASLSFSLPYPPLRSPVAFGVYTCLVLVLLSAYLFHRQRQLRRLQDVQHQVKLFGDAFQHTRDWVMIFDSQFVPVAVNPSCCAAFGIERNKGLERQLGRMFENSPRLGDKLKEKVTSLNAGEFWKSEERLTGADGRHYDVLVEVSVTGFGDAQNSHVDHYLIIMSDITEQKNAERKLIKIANYDGLTGLVNRTLLLEKLEEAIERAGKQRQEVGILFVDLDRFKGINDSLGHDYGDKLLRVVANRMLNLSSETDTVARLGGDEFVIVMENVSDKVAVGAFVRQLIESVETPIALGDEIVRVSASVGISFYPNDAREPAELLKHADVAMYSAKKDALTGFSYFTEEMNARVRERLVLENRVKKAYQEDGFYNQYQPIVNAKTGKTVGVELLLRCSLSDPPLYPSEFIPVLEELRYIIDVTRMAMKRAISDLRDWYADGFDGYVAINLSALHFKTDFDVDGVVDMLEKAGLPSKALRFELTEGILMDDAEGALRQVNRFIEAGFVLALDDFGTGYSSLSYLKKFPLQVLKIDKSFVDDIQMGSDGDTLVVATINMATSLNMGCVAEGVENREQVEYLLDKGCLLHQGYYYSRPVDAVMIPSLLMRQW</sequence>
<comment type="caution">
    <text evidence="4">The sequence shown here is derived from an EMBL/GenBank/DDBJ whole genome shotgun (WGS) entry which is preliminary data.</text>
</comment>
<dbReference type="SUPFAM" id="SSF55785">
    <property type="entry name" value="PYP-like sensor domain (PAS domain)"/>
    <property type="match status" value="1"/>
</dbReference>
<dbReference type="NCBIfam" id="TIGR00229">
    <property type="entry name" value="sensory_box"/>
    <property type="match status" value="1"/>
</dbReference>
<proteinExistence type="predicted"/>
<dbReference type="CDD" id="cd01949">
    <property type="entry name" value="GGDEF"/>
    <property type="match status" value="1"/>
</dbReference>
<feature type="domain" description="EAL" evidence="2">
    <location>
        <begin position="1152"/>
        <end position="1404"/>
    </location>
</feature>
<dbReference type="Gene3D" id="3.30.450.20">
    <property type="entry name" value="PAS domain"/>
    <property type="match status" value="1"/>
</dbReference>
<dbReference type="OrthoDB" id="9804951at2"/>
<feature type="domain" description="GGDEF" evidence="3">
    <location>
        <begin position="1010"/>
        <end position="1143"/>
    </location>
</feature>
<evidence type="ECO:0000259" key="3">
    <source>
        <dbReference type="PROSITE" id="PS50887"/>
    </source>
</evidence>
<dbReference type="EMBL" id="MDHN01000021">
    <property type="protein sequence ID" value="OFC70886.1"/>
    <property type="molecule type" value="Genomic_DNA"/>
</dbReference>
<dbReference type="PROSITE" id="PS50887">
    <property type="entry name" value="GGDEF"/>
    <property type="match status" value="1"/>
</dbReference>
<dbReference type="Gene3D" id="3.20.20.450">
    <property type="entry name" value="EAL domain"/>
    <property type="match status" value="1"/>
</dbReference>
<dbReference type="SUPFAM" id="SSF63829">
    <property type="entry name" value="Calcium-dependent phosphotriesterase"/>
    <property type="match status" value="2"/>
</dbReference>
<dbReference type="InterPro" id="IPR013783">
    <property type="entry name" value="Ig-like_fold"/>
</dbReference>
<dbReference type="InterPro" id="IPR000014">
    <property type="entry name" value="PAS"/>
</dbReference>
<organism evidence="4 5">
    <name type="scientific">Alteromonas confluentis</name>
    <dbReference type="NCBI Taxonomy" id="1656094"/>
    <lineage>
        <taxon>Bacteria</taxon>
        <taxon>Pseudomonadati</taxon>
        <taxon>Pseudomonadota</taxon>
        <taxon>Gammaproteobacteria</taxon>
        <taxon>Alteromonadales</taxon>
        <taxon>Alteromonadaceae</taxon>
        <taxon>Alteromonas/Salinimonas group</taxon>
        <taxon>Alteromonas</taxon>
    </lineage>
</organism>
<dbReference type="PANTHER" id="PTHR44757:SF2">
    <property type="entry name" value="BIOFILM ARCHITECTURE MAINTENANCE PROTEIN MBAA"/>
    <property type="match status" value="1"/>
</dbReference>
<dbReference type="CDD" id="cd00130">
    <property type="entry name" value="PAS"/>
    <property type="match status" value="1"/>
</dbReference>
<dbReference type="Gene3D" id="2.60.40.10">
    <property type="entry name" value="Immunoglobulins"/>
    <property type="match status" value="1"/>
</dbReference>
<dbReference type="InterPro" id="IPR043128">
    <property type="entry name" value="Rev_trsase/Diguanyl_cyclase"/>
</dbReference>
<evidence type="ECO:0008006" key="6">
    <source>
        <dbReference type="Google" id="ProtNLM"/>
    </source>
</evidence>
<protein>
    <recommendedName>
        <fullName evidence="6">Diguanylate cyclase</fullName>
    </recommendedName>
</protein>